<dbReference type="SUPFAM" id="SSF54637">
    <property type="entry name" value="Thioesterase/thiol ester dehydrase-isomerase"/>
    <property type="match status" value="1"/>
</dbReference>
<organism evidence="1 2">
    <name type="scientific">Thalassospira profundimaris</name>
    <dbReference type="NCBI Taxonomy" id="502049"/>
    <lineage>
        <taxon>Bacteria</taxon>
        <taxon>Pseudomonadati</taxon>
        <taxon>Pseudomonadota</taxon>
        <taxon>Alphaproteobacteria</taxon>
        <taxon>Rhodospirillales</taxon>
        <taxon>Thalassospiraceae</taxon>
        <taxon>Thalassospira</taxon>
    </lineage>
</organism>
<reference evidence="1 2" key="1">
    <citation type="submission" date="2014-07" db="EMBL/GenBank/DDBJ databases">
        <title>Draft genome sequence of Thalassospira profundimaris S25-3-2.</title>
        <authorList>
            <person name="Lai Q."/>
            <person name="Shao Z."/>
        </authorList>
    </citation>
    <scope>NUCLEOTIDE SEQUENCE [LARGE SCALE GENOMIC DNA]</scope>
    <source>
        <strain evidence="1 2">S25-3-2</strain>
    </source>
</reference>
<comment type="caution">
    <text evidence="1">The sequence shown here is derived from an EMBL/GenBank/DDBJ whole genome shotgun (WGS) entry which is preliminary data.</text>
</comment>
<name>A0A367WKD3_9PROT</name>
<protein>
    <recommendedName>
        <fullName evidence="3">MaoC-like domain-containing protein</fullName>
    </recommendedName>
</protein>
<evidence type="ECO:0008006" key="3">
    <source>
        <dbReference type="Google" id="ProtNLM"/>
    </source>
</evidence>
<dbReference type="Proteomes" id="UP000252517">
    <property type="component" value="Unassembled WGS sequence"/>
</dbReference>
<evidence type="ECO:0000313" key="2">
    <source>
        <dbReference type="Proteomes" id="UP000252517"/>
    </source>
</evidence>
<dbReference type="AlphaFoldDB" id="A0A367WKD3"/>
<accession>A0A367WKD3</accession>
<dbReference type="EMBL" id="JPWH01000036">
    <property type="protein sequence ID" value="RCK41000.1"/>
    <property type="molecule type" value="Genomic_DNA"/>
</dbReference>
<proteinExistence type="predicted"/>
<sequence>MQGEDIWTYRRFEPGQTFGVVDIQMDPIKHANWQDIFGPSPEETLPRGMLVAAMMEAYIRAIQPRPKGNIHAAQTLDFTDHMPRWGDTISIAVSCQAKEEKKGRFWVDFGIRAAVEENRVLSGTIRSIWAQ</sequence>
<evidence type="ECO:0000313" key="1">
    <source>
        <dbReference type="EMBL" id="RCK41000.1"/>
    </source>
</evidence>
<dbReference type="OrthoDB" id="8114072at2"/>
<dbReference type="InterPro" id="IPR029069">
    <property type="entry name" value="HotDog_dom_sf"/>
</dbReference>
<dbReference type="RefSeq" id="WP_114090625.1">
    <property type="nucleotide sequence ID" value="NZ_JPWH01000036.1"/>
</dbReference>
<gene>
    <name evidence="1" type="ORF">TH25_24050</name>
</gene>